<feature type="transmembrane region" description="Helical" evidence="7">
    <location>
        <begin position="291"/>
        <end position="310"/>
    </location>
</feature>
<accession>A0A0K3CQI0</accession>
<dbReference type="Gene3D" id="1.20.1250.20">
    <property type="entry name" value="MFS general substrate transporter like domains"/>
    <property type="match status" value="1"/>
</dbReference>
<dbReference type="EMBL" id="CWKI01000010">
    <property type="protein sequence ID" value="CTR09446.1"/>
    <property type="molecule type" value="Genomic_DNA"/>
</dbReference>
<feature type="non-terminal residue" evidence="9">
    <location>
        <position position="1"/>
    </location>
</feature>
<evidence type="ECO:0000256" key="5">
    <source>
        <dbReference type="ARBA" id="ARBA00023136"/>
    </source>
</evidence>
<dbReference type="InterPro" id="IPR020846">
    <property type="entry name" value="MFS_dom"/>
</dbReference>
<evidence type="ECO:0000256" key="2">
    <source>
        <dbReference type="ARBA" id="ARBA00022448"/>
    </source>
</evidence>
<gene>
    <name evidence="9" type="primary">FGENESH: predicted gene_10.144</name>
    <name evidence="9" type="ORF">BN2166_0053070</name>
</gene>
<feature type="domain" description="Major facilitator superfamily (MFS) profile" evidence="8">
    <location>
        <begin position="27"/>
        <end position="444"/>
    </location>
</feature>
<evidence type="ECO:0000256" key="1">
    <source>
        <dbReference type="ARBA" id="ARBA00004141"/>
    </source>
</evidence>
<keyword evidence="3 7" id="KW-0812">Transmembrane</keyword>
<dbReference type="PROSITE" id="PS50850">
    <property type="entry name" value="MFS"/>
    <property type="match status" value="1"/>
</dbReference>
<dbReference type="Pfam" id="PF00083">
    <property type="entry name" value="Sugar_tr"/>
    <property type="match status" value="2"/>
</dbReference>
<dbReference type="Proteomes" id="UP000199069">
    <property type="component" value="Unassembled WGS sequence"/>
</dbReference>
<organism evidence="9 10">
    <name type="scientific">Rhodotorula toruloides</name>
    <name type="common">Yeast</name>
    <name type="synonym">Rhodosporidium toruloides</name>
    <dbReference type="NCBI Taxonomy" id="5286"/>
    <lineage>
        <taxon>Eukaryota</taxon>
        <taxon>Fungi</taxon>
        <taxon>Dikarya</taxon>
        <taxon>Basidiomycota</taxon>
        <taxon>Pucciniomycotina</taxon>
        <taxon>Microbotryomycetes</taxon>
        <taxon>Sporidiobolales</taxon>
        <taxon>Sporidiobolaceae</taxon>
        <taxon>Rhodotorula</taxon>
    </lineage>
</organism>
<reference evidence="9 10" key="1">
    <citation type="submission" date="2015-07" db="EMBL/GenBank/DDBJ databases">
        <authorList>
            <person name="Cajimat M.N.B."/>
            <person name="Milazzo M.L."/>
            <person name="Fulhorst C.F."/>
        </authorList>
    </citation>
    <scope>NUCLEOTIDE SEQUENCE [LARGE SCALE GENOMIC DNA]</scope>
    <source>
        <strain evidence="9">Single colony</strain>
    </source>
</reference>
<feature type="transmembrane region" description="Helical" evidence="7">
    <location>
        <begin position="95"/>
        <end position="117"/>
    </location>
</feature>
<feature type="transmembrane region" description="Helical" evidence="7">
    <location>
        <begin position="123"/>
        <end position="145"/>
    </location>
</feature>
<evidence type="ECO:0000259" key="8">
    <source>
        <dbReference type="PROSITE" id="PS50850"/>
    </source>
</evidence>
<dbReference type="GO" id="GO:0005886">
    <property type="term" value="C:plasma membrane"/>
    <property type="evidence" value="ECO:0007669"/>
    <property type="project" value="TreeGrafter"/>
</dbReference>
<dbReference type="OMA" id="CASSIRG"/>
<evidence type="ECO:0000256" key="7">
    <source>
        <dbReference type="SAM" id="Phobius"/>
    </source>
</evidence>
<dbReference type="AlphaFoldDB" id="A0A0K3CQI0"/>
<evidence type="ECO:0000256" key="3">
    <source>
        <dbReference type="ARBA" id="ARBA00022692"/>
    </source>
</evidence>
<dbReference type="GO" id="GO:0046943">
    <property type="term" value="F:carboxylic acid transmembrane transporter activity"/>
    <property type="evidence" value="ECO:0007669"/>
    <property type="project" value="TreeGrafter"/>
</dbReference>
<proteinExistence type="predicted"/>
<comment type="subcellular location">
    <subcellularLocation>
        <location evidence="1">Membrane</location>
        <topology evidence="1">Multi-pass membrane protein</topology>
    </subcellularLocation>
</comment>
<feature type="transmembrane region" description="Helical" evidence="7">
    <location>
        <begin position="420"/>
        <end position="440"/>
    </location>
</feature>
<evidence type="ECO:0000256" key="4">
    <source>
        <dbReference type="ARBA" id="ARBA00022989"/>
    </source>
</evidence>
<evidence type="ECO:0000256" key="6">
    <source>
        <dbReference type="SAM" id="MobiDB-lite"/>
    </source>
</evidence>
<feature type="transmembrane region" description="Helical" evidence="7">
    <location>
        <begin position="322"/>
        <end position="340"/>
    </location>
</feature>
<feature type="transmembrane region" description="Helical" evidence="7">
    <location>
        <begin position="253"/>
        <end position="271"/>
    </location>
</feature>
<dbReference type="InterPro" id="IPR036259">
    <property type="entry name" value="MFS_trans_sf"/>
</dbReference>
<feature type="transmembrane region" description="Helical" evidence="7">
    <location>
        <begin position="385"/>
        <end position="408"/>
    </location>
</feature>
<dbReference type="STRING" id="5286.A0A0K3CQI0"/>
<dbReference type="PANTHER" id="PTHR23508:SF10">
    <property type="entry name" value="CARBOXYLIC ACID TRANSPORTER PROTEIN HOMOLOG"/>
    <property type="match status" value="1"/>
</dbReference>
<evidence type="ECO:0000313" key="10">
    <source>
        <dbReference type="Proteomes" id="UP000199069"/>
    </source>
</evidence>
<keyword evidence="4 7" id="KW-1133">Transmembrane helix</keyword>
<protein>
    <submittedName>
        <fullName evidence="9">FGENESH: predicted gene_10.144 protein</fullName>
    </submittedName>
</protein>
<feature type="compositionally biased region" description="Basic and acidic residues" evidence="6">
    <location>
        <begin position="478"/>
        <end position="492"/>
    </location>
</feature>
<dbReference type="PANTHER" id="PTHR23508">
    <property type="entry name" value="CARBOXYLIC ACID TRANSPORTER PROTEIN HOMOLOG"/>
    <property type="match status" value="1"/>
</dbReference>
<keyword evidence="5 7" id="KW-0472">Membrane</keyword>
<dbReference type="FunFam" id="1.20.1250.20:FF:000140">
    <property type="entry name" value="Putative MFS phospholipid transporter"/>
    <property type="match status" value="1"/>
</dbReference>
<feature type="transmembrane region" description="Helical" evidence="7">
    <location>
        <begin position="205"/>
        <end position="222"/>
    </location>
</feature>
<dbReference type="InterPro" id="IPR005828">
    <property type="entry name" value="MFS_sugar_transport-like"/>
</dbReference>
<sequence length="492" mass="52947">TATVDMSVSDSSAPVQRARFGLGKIGLVFACGTALFSDGYVNASSGTVNTILKRLYPTEYGKNNHGTLFSSMVFVGTVLGQLSFGYLVDRYGRKFGMLAASAIMIVGSALCAGAYGAGGSITGMLQALIAWRFLTGIGIGAEYPAGSVACSESTENPGVKGRIQHMLFVLATNCMIDVGFVVASFVPLVLLWICGENHLRLVWRLTFGLGIVPAALVLLWRLRMPSEPVRYRESAIKRNVPYGLVFRRYWKPFVGISLCWFLYDFITYPFGLFSSVIVDTVTGGSDKLTTVFAWNIVINAFYVPGCFFGALTVDWIGPKKQLMLFLMLQAIVGFAMSGTYEKLTQHIAGFAVLYGFFLSLGEAGPGDCLGLLSSKAFPTAVRGQMYGLAAAIGKIGAFCGTWAFPALINDFPEGPKQTSGPFWVGSGLAVVSALIALVLIPEAKMNGMTQMDAEFKQYLIDHGYDVSQMGTSDAGSIQERDSMEDEKKAPAV</sequence>
<dbReference type="SUPFAM" id="SSF103473">
    <property type="entry name" value="MFS general substrate transporter"/>
    <property type="match status" value="1"/>
</dbReference>
<keyword evidence="10" id="KW-1185">Reference proteome</keyword>
<feature type="region of interest" description="Disordered" evidence="6">
    <location>
        <begin position="471"/>
        <end position="492"/>
    </location>
</feature>
<feature type="transmembrane region" description="Helical" evidence="7">
    <location>
        <begin position="68"/>
        <end position="88"/>
    </location>
</feature>
<evidence type="ECO:0000313" key="9">
    <source>
        <dbReference type="EMBL" id="CTR09446.1"/>
    </source>
</evidence>
<feature type="transmembrane region" description="Helical" evidence="7">
    <location>
        <begin position="346"/>
        <end position="364"/>
    </location>
</feature>
<feature type="transmembrane region" description="Helical" evidence="7">
    <location>
        <begin position="166"/>
        <end position="193"/>
    </location>
</feature>
<keyword evidence="2" id="KW-0813">Transport</keyword>
<name>A0A0K3CQI0_RHOTO</name>